<dbReference type="InterPro" id="IPR015866">
    <property type="entry name" value="Ser-tRNA-synth_1_N"/>
</dbReference>
<comment type="subunit">
    <text evidence="12">Homodimer. The tRNA molecule binds across the dimer.</text>
</comment>
<dbReference type="Gene3D" id="3.30.930.10">
    <property type="entry name" value="Bira Bifunctional Protein, Domain 2"/>
    <property type="match status" value="1"/>
</dbReference>
<sequence length="435" mass="49590">MPYGYEIWRVSIVLDIKFVREHLDEVKQMLKNRCNPLNLDDFSSLEQERRSLLQQTETLKAERNEVSKVISQMKKNKENADDKIAEMRAVGEKISALDAQLKDVEEKLRDILLHIPNMPKADVPIGKDDTENPEVRKWGTPKEFSFEPKAHWDIGADLDILDADRAAKVTGARFMFYKGLGARLERACINFMMDLHATKHGYTEMLAPYIANKDSMTGTGQLPKFAEDMFKLEGMDYYLVPTAEVPTTNYHRDEILDGDKLPEYYSAYTACFRAEAGSAGRDTRGLIRQHQFNKVELIKFVKPETSWDELESMVDAAEDVLRILELPYHVVQLCTGDMSFTSAKTYDIEVWFPSQGKYREISSCSNCLDYQARRANIKFRRDAKSKPEFVHTLNGSGLAVGRTVAAILENYQQEDGSVIVPKALVPYMGGVEVIR</sequence>
<proteinExistence type="inferred from homology"/>
<comment type="function">
    <text evidence="12">Catalyzes the attachment of serine to tRNA(Ser). Is also able to aminoacylate tRNA(Sec) with serine, to form the misacylated tRNA L-seryl-tRNA(Sec), which will be further converted into selenocysteinyl-tRNA(Sec).</text>
</comment>
<keyword evidence="9 12" id="KW-0030">Aminoacyl-tRNA synthetase</keyword>
<evidence type="ECO:0000256" key="4">
    <source>
        <dbReference type="ARBA" id="ARBA00022490"/>
    </source>
</evidence>
<dbReference type="SUPFAM" id="SSF46589">
    <property type="entry name" value="tRNA-binding arm"/>
    <property type="match status" value="1"/>
</dbReference>
<keyword evidence="8 12" id="KW-0648">Protein biosynthesis</keyword>
<dbReference type="InterPro" id="IPR002314">
    <property type="entry name" value="aa-tRNA-synt_IIb"/>
</dbReference>
<evidence type="ECO:0000313" key="18">
    <source>
        <dbReference type="Proteomes" id="UP000183469"/>
    </source>
</evidence>
<comment type="similarity">
    <text evidence="3 12">Belongs to the class-II aminoacyl-tRNA synthetase family. Type-1 seryl-tRNA synthetase subfamily.</text>
</comment>
<dbReference type="Gene3D" id="1.10.287.40">
    <property type="entry name" value="Serine-tRNA synthetase, tRNA binding domain"/>
    <property type="match status" value="1"/>
</dbReference>
<dbReference type="InterPro" id="IPR002317">
    <property type="entry name" value="Ser-tRNA-ligase_type_1"/>
</dbReference>
<dbReference type="InterPro" id="IPR045864">
    <property type="entry name" value="aa-tRNA-synth_II/BPL/LPL"/>
</dbReference>
<comment type="pathway">
    <text evidence="2 12">Aminoacyl-tRNA biosynthesis; selenocysteinyl-tRNA(Sec) biosynthesis; L-seryl-tRNA(Sec) from L-serine and tRNA(Sec): step 1/1.</text>
</comment>
<feature type="binding site" evidence="12 14">
    <location>
        <begin position="273"/>
        <end position="275"/>
    </location>
    <ligand>
        <name>ATP</name>
        <dbReference type="ChEBI" id="CHEBI:30616"/>
    </ligand>
</feature>
<evidence type="ECO:0000256" key="2">
    <source>
        <dbReference type="ARBA" id="ARBA00005045"/>
    </source>
</evidence>
<evidence type="ECO:0000256" key="8">
    <source>
        <dbReference type="ARBA" id="ARBA00022917"/>
    </source>
</evidence>
<dbReference type="InterPro" id="IPR033729">
    <property type="entry name" value="SerRS_core"/>
</dbReference>
<evidence type="ECO:0000256" key="15">
    <source>
        <dbReference type="SAM" id="Coils"/>
    </source>
</evidence>
<dbReference type="CDD" id="cd00770">
    <property type="entry name" value="SerRS_core"/>
    <property type="match status" value="1"/>
</dbReference>
<dbReference type="SUPFAM" id="SSF55681">
    <property type="entry name" value="Class II aaRS and biotin synthetases"/>
    <property type="match status" value="1"/>
</dbReference>
<feature type="binding site" evidence="12">
    <location>
        <begin position="242"/>
        <end position="244"/>
    </location>
    <ligand>
        <name>L-serine</name>
        <dbReference type="ChEBI" id="CHEBI:33384"/>
    </ligand>
</feature>
<dbReference type="InterPro" id="IPR010978">
    <property type="entry name" value="tRNA-bd_arm"/>
</dbReference>
<dbReference type="GO" id="GO:0005737">
    <property type="term" value="C:cytoplasm"/>
    <property type="evidence" value="ECO:0007669"/>
    <property type="project" value="UniProtKB-SubCell"/>
</dbReference>
<keyword evidence="5 12" id="KW-0436">Ligase</keyword>
<dbReference type="InterPro" id="IPR006195">
    <property type="entry name" value="aa-tRNA-synth_II"/>
</dbReference>
<dbReference type="UniPathway" id="UPA00906">
    <property type="reaction ID" value="UER00895"/>
</dbReference>
<dbReference type="Pfam" id="PF00587">
    <property type="entry name" value="tRNA-synt_2b"/>
    <property type="match status" value="1"/>
</dbReference>
<evidence type="ECO:0000256" key="5">
    <source>
        <dbReference type="ARBA" id="ARBA00022598"/>
    </source>
</evidence>
<dbReference type="InterPro" id="IPR042103">
    <property type="entry name" value="SerRS_1_N_sf"/>
</dbReference>
<feature type="binding site" evidence="12">
    <location>
        <position position="396"/>
    </location>
    <ligand>
        <name>L-serine</name>
        <dbReference type="ChEBI" id="CHEBI:33384"/>
    </ligand>
</feature>
<comment type="catalytic activity">
    <reaction evidence="11 12">
        <text>tRNA(Ser) + L-serine + ATP = L-seryl-tRNA(Ser) + AMP + diphosphate + H(+)</text>
        <dbReference type="Rhea" id="RHEA:12292"/>
        <dbReference type="Rhea" id="RHEA-COMP:9669"/>
        <dbReference type="Rhea" id="RHEA-COMP:9703"/>
        <dbReference type="ChEBI" id="CHEBI:15378"/>
        <dbReference type="ChEBI" id="CHEBI:30616"/>
        <dbReference type="ChEBI" id="CHEBI:33019"/>
        <dbReference type="ChEBI" id="CHEBI:33384"/>
        <dbReference type="ChEBI" id="CHEBI:78442"/>
        <dbReference type="ChEBI" id="CHEBI:78533"/>
        <dbReference type="ChEBI" id="CHEBI:456215"/>
        <dbReference type="EC" id="6.1.1.11"/>
    </reaction>
</comment>
<evidence type="ECO:0000259" key="16">
    <source>
        <dbReference type="PROSITE" id="PS50862"/>
    </source>
</evidence>
<comment type="catalytic activity">
    <reaction evidence="10 12">
        <text>tRNA(Sec) + L-serine + ATP = L-seryl-tRNA(Sec) + AMP + diphosphate + H(+)</text>
        <dbReference type="Rhea" id="RHEA:42580"/>
        <dbReference type="Rhea" id="RHEA-COMP:9742"/>
        <dbReference type="Rhea" id="RHEA-COMP:10128"/>
        <dbReference type="ChEBI" id="CHEBI:15378"/>
        <dbReference type="ChEBI" id="CHEBI:30616"/>
        <dbReference type="ChEBI" id="CHEBI:33019"/>
        <dbReference type="ChEBI" id="CHEBI:33384"/>
        <dbReference type="ChEBI" id="CHEBI:78442"/>
        <dbReference type="ChEBI" id="CHEBI:78533"/>
        <dbReference type="ChEBI" id="CHEBI:456215"/>
        <dbReference type="EC" id="6.1.1.11"/>
    </reaction>
</comment>
<comment type="domain">
    <text evidence="12">Consists of two distinct domains, a catalytic core and a N-terminal extension that is involved in tRNA binding.</text>
</comment>
<dbReference type="GO" id="GO:0005524">
    <property type="term" value="F:ATP binding"/>
    <property type="evidence" value="ECO:0007669"/>
    <property type="project" value="UniProtKB-UniRule"/>
</dbReference>
<protein>
    <recommendedName>
        <fullName evidence="12">Serine--tRNA ligase</fullName>
        <ecNumber evidence="12">6.1.1.11</ecNumber>
    </recommendedName>
    <alternativeName>
        <fullName evidence="12">Seryl-tRNA synthetase</fullName>
        <shortName evidence="12">SerRS</shortName>
    </alternativeName>
    <alternativeName>
        <fullName evidence="12">Seryl-tRNA(Ser/Sec) synthetase</fullName>
    </alternativeName>
</protein>
<evidence type="ECO:0000256" key="3">
    <source>
        <dbReference type="ARBA" id="ARBA00010728"/>
    </source>
</evidence>
<dbReference type="Pfam" id="PF02403">
    <property type="entry name" value="Seryl_tRNA_N"/>
    <property type="match status" value="1"/>
</dbReference>
<evidence type="ECO:0000256" key="11">
    <source>
        <dbReference type="ARBA" id="ARBA00048823"/>
    </source>
</evidence>
<dbReference type="GO" id="GO:0004828">
    <property type="term" value="F:serine-tRNA ligase activity"/>
    <property type="evidence" value="ECO:0007669"/>
    <property type="project" value="UniProtKB-UniRule"/>
</dbReference>
<evidence type="ECO:0000313" key="17">
    <source>
        <dbReference type="EMBL" id="SDZ88325.1"/>
    </source>
</evidence>
<dbReference type="HAMAP" id="MF_00176">
    <property type="entry name" value="Ser_tRNA_synth_type1"/>
    <property type="match status" value="1"/>
</dbReference>
<dbReference type="EMBL" id="FNQG01000004">
    <property type="protein sequence ID" value="SDZ88325.1"/>
    <property type="molecule type" value="Genomic_DNA"/>
</dbReference>
<evidence type="ECO:0000256" key="6">
    <source>
        <dbReference type="ARBA" id="ARBA00022741"/>
    </source>
</evidence>
<organism evidence="17 18">
    <name type="scientific">Selenomonas ruminantium</name>
    <dbReference type="NCBI Taxonomy" id="971"/>
    <lineage>
        <taxon>Bacteria</taxon>
        <taxon>Bacillati</taxon>
        <taxon>Bacillota</taxon>
        <taxon>Negativicutes</taxon>
        <taxon>Selenomonadales</taxon>
        <taxon>Selenomonadaceae</taxon>
        <taxon>Selenomonas</taxon>
    </lineage>
</organism>
<feature type="domain" description="Aminoacyl-transfer RNA synthetases class-II family profile" evidence="16">
    <location>
        <begin position="183"/>
        <end position="421"/>
    </location>
</feature>
<dbReference type="PRINTS" id="PR00981">
    <property type="entry name" value="TRNASYNTHSER"/>
</dbReference>
<dbReference type="GO" id="GO:0006434">
    <property type="term" value="P:seryl-tRNA aminoacylation"/>
    <property type="evidence" value="ECO:0007669"/>
    <property type="project" value="UniProtKB-UniRule"/>
</dbReference>
<feature type="binding site" evidence="13">
    <location>
        <position position="394"/>
    </location>
    <ligand>
        <name>L-serine</name>
        <dbReference type="ChEBI" id="CHEBI:33384"/>
    </ligand>
</feature>
<evidence type="ECO:0000256" key="1">
    <source>
        <dbReference type="ARBA" id="ARBA00004496"/>
    </source>
</evidence>
<dbReference type="NCBIfam" id="TIGR00414">
    <property type="entry name" value="serS"/>
    <property type="match status" value="1"/>
</dbReference>
<evidence type="ECO:0000256" key="14">
    <source>
        <dbReference type="PIRSR" id="PIRSR001529-2"/>
    </source>
</evidence>
<dbReference type="PANTHER" id="PTHR43697:SF1">
    <property type="entry name" value="SERINE--TRNA LIGASE"/>
    <property type="match status" value="1"/>
</dbReference>
<evidence type="ECO:0000256" key="13">
    <source>
        <dbReference type="PIRSR" id="PIRSR001529-1"/>
    </source>
</evidence>
<name>A0A1H3WMG8_SELRU</name>
<keyword evidence="6 12" id="KW-0547">Nucleotide-binding</keyword>
<dbReference type="GO" id="GO:0140096">
    <property type="term" value="F:catalytic activity, acting on a protein"/>
    <property type="evidence" value="ECO:0007669"/>
    <property type="project" value="UniProtKB-ARBA"/>
</dbReference>
<dbReference type="PIRSF" id="PIRSF001529">
    <property type="entry name" value="Ser-tRNA-synth_IIa"/>
    <property type="match status" value="1"/>
</dbReference>
<feature type="binding site" evidence="12 14">
    <location>
        <begin position="360"/>
        <end position="363"/>
    </location>
    <ligand>
        <name>ATP</name>
        <dbReference type="ChEBI" id="CHEBI:30616"/>
    </ligand>
</feature>
<dbReference type="PANTHER" id="PTHR43697">
    <property type="entry name" value="SERYL-TRNA SYNTHETASE"/>
    <property type="match status" value="1"/>
</dbReference>
<dbReference type="PROSITE" id="PS50862">
    <property type="entry name" value="AA_TRNA_LIGASE_II"/>
    <property type="match status" value="1"/>
</dbReference>
<dbReference type="GO" id="GO:0016260">
    <property type="term" value="P:selenocysteine biosynthetic process"/>
    <property type="evidence" value="ECO:0007669"/>
    <property type="project" value="UniProtKB-UniRule"/>
</dbReference>
<dbReference type="Proteomes" id="UP000183469">
    <property type="component" value="Unassembled WGS sequence"/>
</dbReference>
<keyword evidence="7 12" id="KW-0067">ATP-binding</keyword>
<dbReference type="GO" id="GO:0016740">
    <property type="term" value="F:transferase activity"/>
    <property type="evidence" value="ECO:0007669"/>
    <property type="project" value="UniProtKB-ARBA"/>
</dbReference>
<feature type="binding site" evidence="13">
    <location>
        <position position="242"/>
    </location>
    <ligand>
        <name>L-serine</name>
        <dbReference type="ChEBI" id="CHEBI:33384"/>
    </ligand>
</feature>
<dbReference type="AlphaFoldDB" id="A0A1H3WMG8"/>
<keyword evidence="15" id="KW-0175">Coiled coil</keyword>
<accession>A0A1H3WMG8</accession>
<gene>
    <name evidence="12" type="primary">serS</name>
    <name evidence="17" type="ORF">SAMN05660648_01037</name>
</gene>
<comment type="subcellular location">
    <subcellularLocation>
        <location evidence="1 12">Cytoplasm</location>
    </subcellularLocation>
</comment>
<reference evidence="17 18" key="1">
    <citation type="submission" date="2016-10" db="EMBL/GenBank/DDBJ databases">
        <authorList>
            <person name="de Groot N.N."/>
        </authorList>
    </citation>
    <scope>NUCLEOTIDE SEQUENCE [LARGE SCALE GENOMIC DNA]</scope>
    <source>
        <strain evidence="17 18">DSM 2872</strain>
    </source>
</reference>
<feature type="coiled-coil region" evidence="15">
    <location>
        <begin position="42"/>
        <end position="114"/>
    </location>
</feature>
<evidence type="ECO:0000256" key="12">
    <source>
        <dbReference type="HAMAP-Rule" id="MF_00176"/>
    </source>
</evidence>
<evidence type="ECO:0000256" key="9">
    <source>
        <dbReference type="ARBA" id="ARBA00023146"/>
    </source>
</evidence>
<evidence type="ECO:0000256" key="10">
    <source>
        <dbReference type="ARBA" id="ARBA00047929"/>
    </source>
</evidence>
<keyword evidence="4 12" id="KW-0963">Cytoplasm</keyword>
<feature type="binding site" evidence="13">
    <location>
        <position position="273"/>
    </location>
    <ligand>
        <name>L-serine</name>
        <dbReference type="ChEBI" id="CHEBI:33384"/>
    </ligand>
</feature>
<feature type="binding site" evidence="12 13">
    <location>
        <position position="296"/>
    </location>
    <ligand>
        <name>L-serine</name>
        <dbReference type="ChEBI" id="CHEBI:33384"/>
    </ligand>
</feature>
<evidence type="ECO:0000256" key="7">
    <source>
        <dbReference type="ARBA" id="ARBA00022840"/>
    </source>
</evidence>
<dbReference type="EC" id="6.1.1.11" evidence="12"/>
<comment type="caution">
    <text evidence="12">Lacks conserved residue(s) required for the propagation of feature annotation.</text>
</comment>